<reference evidence="1" key="1">
    <citation type="submission" date="2022-07" db="EMBL/GenBank/DDBJ databases">
        <title>Phylogenomic reconstructions and comparative analyses of Kickxellomycotina fungi.</title>
        <authorList>
            <person name="Reynolds N.K."/>
            <person name="Stajich J.E."/>
            <person name="Barry K."/>
            <person name="Grigoriev I.V."/>
            <person name="Crous P."/>
            <person name="Smith M.E."/>
        </authorList>
    </citation>
    <scope>NUCLEOTIDE SEQUENCE</scope>
    <source>
        <strain evidence="1">RSA 861</strain>
    </source>
</reference>
<evidence type="ECO:0000313" key="1">
    <source>
        <dbReference type="EMBL" id="KAJ1914429.1"/>
    </source>
</evidence>
<sequence length="240" mass="26268">MRSDYPRVYSVRADQKIGRNKTVLDETGQEVYHKRSTGALGAYKQLYRADTGDLLWELTALGFLGSHRHYVRAAAARSPRGSQGDQVSLNLDEDATIYGDEKAELPTGDTQSAAESDQSVQVVNQCGFHLGRYTFGYGGVRYQWRNVRYPAVHLKCYQLPETDGEKQAADPAVADHDAPGVLVADYETCAFTGGPQPLKVYLPTKGPSDDLVALLVLTAVDLGELTVTKRLNTVHGHIGL</sequence>
<proteinExistence type="predicted"/>
<organism evidence="1 2">
    <name type="scientific">Tieghemiomyces parasiticus</name>
    <dbReference type="NCBI Taxonomy" id="78921"/>
    <lineage>
        <taxon>Eukaryota</taxon>
        <taxon>Fungi</taxon>
        <taxon>Fungi incertae sedis</taxon>
        <taxon>Zoopagomycota</taxon>
        <taxon>Kickxellomycotina</taxon>
        <taxon>Dimargaritomycetes</taxon>
        <taxon>Dimargaritales</taxon>
        <taxon>Dimargaritaceae</taxon>
        <taxon>Tieghemiomyces</taxon>
    </lineage>
</organism>
<gene>
    <name evidence="1" type="ORF">IWQ60_008815</name>
</gene>
<keyword evidence="2" id="KW-1185">Reference proteome</keyword>
<dbReference type="Proteomes" id="UP001150569">
    <property type="component" value="Unassembled WGS sequence"/>
</dbReference>
<name>A0A9W7ZW49_9FUNG</name>
<dbReference type="EMBL" id="JANBPT010000685">
    <property type="protein sequence ID" value="KAJ1914429.1"/>
    <property type="molecule type" value="Genomic_DNA"/>
</dbReference>
<dbReference type="AlphaFoldDB" id="A0A9W7ZW49"/>
<accession>A0A9W7ZW49</accession>
<comment type="caution">
    <text evidence="1">The sequence shown here is derived from an EMBL/GenBank/DDBJ whole genome shotgun (WGS) entry which is preliminary data.</text>
</comment>
<protein>
    <submittedName>
        <fullName evidence="1">Uncharacterized protein</fullName>
    </submittedName>
</protein>
<evidence type="ECO:0000313" key="2">
    <source>
        <dbReference type="Proteomes" id="UP001150569"/>
    </source>
</evidence>